<proteinExistence type="predicted"/>
<feature type="compositionally biased region" description="Polar residues" evidence="1">
    <location>
        <begin position="111"/>
        <end position="131"/>
    </location>
</feature>
<feature type="compositionally biased region" description="Polar residues" evidence="1">
    <location>
        <begin position="468"/>
        <end position="481"/>
    </location>
</feature>
<organism evidence="2 3">
    <name type="scientific">Porphyridium purpureum</name>
    <name type="common">Red alga</name>
    <name type="synonym">Porphyridium cruentum</name>
    <dbReference type="NCBI Taxonomy" id="35688"/>
    <lineage>
        <taxon>Eukaryota</taxon>
        <taxon>Rhodophyta</taxon>
        <taxon>Bangiophyceae</taxon>
        <taxon>Porphyridiales</taxon>
        <taxon>Porphyridiaceae</taxon>
        <taxon>Porphyridium</taxon>
    </lineage>
</organism>
<feature type="compositionally biased region" description="Low complexity" evidence="1">
    <location>
        <begin position="281"/>
        <end position="297"/>
    </location>
</feature>
<name>A0A5J4Z6Y8_PORPP</name>
<dbReference type="Gene3D" id="1.25.40.10">
    <property type="entry name" value="Tetratricopeptide repeat domain"/>
    <property type="match status" value="1"/>
</dbReference>
<dbReference type="Proteomes" id="UP000324585">
    <property type="component" value="Unassembled WGS sequence"/>
</dbReference>
<feature type="region of interest" description="Disordered" evidence="1">
    <location>
        <begin position="281"/>
        <end position="358"/>
    </location>
</feature>
<feature type="compositionally biased region" description="Polar residues" evidence="1">
    <location>
        <begin position="298"/>
        <end position="308"/>
    </location>
</feature>
<evidence type="ECO:0000313" key="3">
    <source>
        <dbReference type="Proteomes" id="UP000324585"/>
    </source>
</evidence>
<feature type="region of interest" description="Disordered" evidence="1">
    <location>
        <begin position="1"/>
        <end position="88"/>
    </location>
</feature>
<comment type="caution">
    <text evidence="2">The sequence shown here is derived from an EMBL/GenBank/DDBJ whole genome shotgun (WGS) entry which is preliminary data.</text>
</comment>
<evidence type="ECO:0000256" key="1">
    <source>
        <dbReference type="SAM" id="MobiDB-lite"/>
    </source>
</evidence>
<dbReference type="EMBL" id="VRMN01000001">
    <property type="protein sequence ID" value="KAA8498920.1"/>
    <property type="molecule type" value="Genomic_DNA"/>
</dbReference>
<accession>A0A5J4Z6Y8</accession>
<feature type="region of interest" description="Disordered" evidence="1">
    <location>
        <begin position="462"/>
        <end position="523"/>
    </location>
</feature>
<dbReference type="AlphaFoldDB" id="A0A5J4Z6Y8"/>
<sequence>MEPAREPPSVTYTGPQSILSGALSDGSNGDGTRRRPGRPATYNFDGKAEDEMSAQELKLKQSIEKRRRRQNEYHQRKREKLRAQRESEIREGIVSAGEGVAQSFANDVEQHNNSLRPQGQVTKAVKLQSTPEDPPNGTHANAQDYEQLPSKDPRGVTSGSDGTNALYRHLAESLVHADSNGAPLAPTPHAHAQVTEPPQRTTSLALGSHVNTGRTEVDSSLFPTSGHFAAPDVLLAAGAPPHYAKQPLNGPALQIREPAPSQLRKESGADLSRPSVFAAAARPWQQAPHQQQQAQEQNPLNRQMQSVGEFQADVRSKQRAQIPSLEQLNKASLPTEAGIRSQERGRSPKRSFGNPRDRSLTRFLSPFDFAGVGEDVLGLGLGNSAMTGVQTHSGLGSRMPRGGAPATLLRDSSVGPEKFEFQTGGRSRTRERERFVSPFRFPSVVGPERELDFMMMPASSSSALATDNAPSGNRNDGTSLPSLPRTGLSMPHSIYGDRFPSMSPHPGHAVGGGESQENQRRVRLSEGHAEGGMVPSELMNPSGPAKAYNAGLTAKAVGVPAPDGARPHSSDQAAGHVYQTGSQMGAGSTIRVGESEGGSAVHVESGNDMKPVRTRRRDYAEVLAELHAAPDEERDSLLKTKVFPSFFDASALMYALDIRQSGNLGATQLLHSWIGKGFVSFDTELCLYQLSDAALRALGDDVAFLTSPRGCQVLVYGRTMLVQYYTLRFMCTSDLQLSRSGIHRLEMMQFYEANRENIECAILYAREIDVQLWRNLLEVCCPVMRLCTHGAQRISTFSEVVESYAASDKLALHAEMAAEVSQRARLELALAEAYMDELSFDEALVALESVRRLLSGRESGTSTSTLSELSCHAMTHMLLSKVMLSRQRLVEASGLINGVLRMLEDTGILGSLLGVHALVTLSFIQLAQGNAAEAQKVARNFPDATRNLNFDFMPEFADIVGVGGLVSLFMGHYAEAETKFEEALRLLVAYSTRKVNGTSLLHIHYLGELEFWLREGIVRCLQKQNRLKESEDMRRQALTLVSERNMVTTLQRSHILKFNANGMPCVEVGAWVTSIRHVY</sequence>
<keyword evidence="3" id="KW-1185">Reference proteome</keyword>
<dbReference type="SUPFAM" id="SSF48452">
    <property type="entry name" value="TPR-like"/>
    <property type="match status" value="1"/>
</dbReference>
<evidence type="ECO:0000313" key="2">
    <source>
        <dbReference type="EMBL" id="KAA8498920.1"/>
    </source>
</evidence>
<reference evidence="3" key="1">
    <citation type="journal article" date="2019" name="Nat. Commun.">
        <title>Expansion of phycobilisome linker gene families in mesophilic red algae.</title>
        <authorList>
            <person name="Lee J."/>
            <person name="Kim D."/>
            <person name="Bhattacharya D."/>
            <person name="Yoon H.S."/>
        </authorList>
    </citation>
    <scope>NUCLEOTIDE SEQUENCE [LARGE SCALE GENOMIC DNA]</scope>
    <source>
        <strain evidence="3">CCMP 1328</strain>
    </source>
</reference>
<feature type="compositionally biased region" description="Basic and acidic residues" evidence="1">
    <location>
        <begin position="57"/>
        <end position="74"/>
    </location>
</feature>
<feature type="compositionally biased region" description="Polar residues" evidence="1">
    <location>
        <begin position="319"/>
        <end position="332"/>
    </location>
</feature>
<protein>
    <submittedName>
        <fullName evidence="2">Uncharacterized protein</fullName>
    </submittedName>
</protein>
<gene>
    <name evidence="2" type="ORF">FVE85_6505</name>
</gene>
<feature type="compositionally biased region" description="Polar residues" evidence="1">
    <location>
        <begin position="10"/>
        <end position="19"/>
    </location>
</feature>
<dbReference type="InterPro" id="IPR011990">
    <property type="entry name" value="TPR-like_helical_dom_sf"/>
</dbReference>
<feature type="region of interest" description="Disordered" evidence="1">
    <location>
        <begin position="102"/>
        <end position="201"/>
    </location>
</feature>